<accession>A0A5C5XKY3</accession>
<name>A0A5C5XKY3_9PLAN</name>
<dbReference type="EMBL" id="SJPG01000001">
    <property type="protein sequence ID" value="TWT63368.1"/>
    <property type="molecule type" value="Genomic_DNA"/>
</dbReference>
<keyword evidence="1" id="KW-0812">Transmembrane</keyword>
<dbReference type="RefSeq" id="WP_146505129.1">
    <property type="nucleotide sequence ID" value="NZ_SJPG01000001.1"/>
</dbReference>
<keyword evidence="1" id="KW-0472">Membrane</keyword>
<comment type="caution">
    <text evidence="2">The sequence shown here is derived from an EMBL/GenBank/DDBJ whole genome shotgun (WGS) entry which is preliminary data.</text>
</comment>
<evidence type="ECO:0000256" key="1">
    <source>
        <dbReference type="SAM" id="Phobius"/>
    </source>
</evidence>
<protein>
    <submittedName>
        <fullName evidence="2">Uncharacterized protein</fullName>
    </submittedName>
</protein>
<sequence length="227" mass="26193">MSNNSWQNTIVAIFSVFAVIVSLLSYFNTMENHQVSYEYEDRDRFRDLIFKMSDEVEKTRRKNDNMEVGYRLNTNNITDEIFAYFEKIYSDGMIDQSIMNSSGQISTQKGLIYYEAARDLEPSVRESVTASEYLMLADMAYAYSGIEAAERYVNQARERAMKQNDHTGKIIVLQALASIHYKHYPRTSLEMGRNYYDQARGIITDLPEKKKSPEAEAGLWSACRAIA</sequence>
<evidence type="ECO:0000313" key="2">
    <source>
        <dbReference type="EMBL" id="TWT63368.1"/>
    </source>
</evidence>
<gene>
    <name evidence="2" type="ORF">Pan54_41210</name>
</gene>
<dbReference type="Proteomes" id="UP000316095">
    <property type="component" value="Unassembled WGS sequence"/>
</dbReference>
<organism evidence="2 3">
    <name type="scientific">Rubinisphaera italica</name>
    <dbReference type="NCBI Taxonomy" id="2527969"/>
    <lineage>
        <taxon>Bacteria</taxon>
        <taxon>Pseudomonadati</taxon>
        <taxon>Planctomycetota</taxon>
        <taxon>Planctomycetia</taxon>
        <taxon>Planctomycetales</taxon>
        <taxon>Planctomycetaceae</taxon>
        <taxon>Rubinisphaera</taxon>
    </lineage>
</organism>
<keyword evidence="1" id="KW-1133">Transmembrane helix</keyword>
<evidence type="ECO:0000313" key="3">
    <source>
        <dbReference type="Proteomes" id="UP000316095"/>
    </source>
</evidence>
<proteinExistence type="predicted"/>
<keyword evidence="3" id="KW-1185">Reference proteome</keyword>
<feature type="transmembrane region" description="Helical" evidence="1">
    <location>
        <begin position="6"/>
        <end position="27"/>
    </location>
</feature>
<reference evidence="2 3" key="1">
    <citation type="submission" date="2019-02" db="EMBL/GenBank/DDBJ databases">
        <title>Deep-cultivation of Planctomycetes and their phenomic and genomic characterization uncovers novel biology.</title>
        <authorList>
            <person name="Wiegand S."/>
            <person name="Jogler M."/>
            <person name="Boedeker C."/>
            <person name="Pinto D."/>
            <person name="Vollmers J."/>
            <person name="Rivas-Marin E."/>
            <person name="Kohn T."/>
            <person name="Peeters S.H."/>
            <person name="Heuer A."/>
            <person name="Rast P."/>
            <person name="Oberbeckmann S."/>
            <person name="Bunk B."/>
            <person name="Jeske O."/>
            <person name="Meyerdierks A."/>
            <person name="Storesund J.E."/>
            <person name="Kallscheuer N."/>
            <person name="Luecker S."/>
            <person name="Lage O.M."/>
            <person name="Pohl T."/>
            <person name="Merkel B.J."/>
            <person name="Hornburger P."/>
            <person name="Mueller R.-W."/>
            <person name="Bruemmer F."/>
            <person name="Labrenz M."/>
            <person name="Spormann A.M."/>
            <person name="Op Den Camp H."/>
            <person name="Overmann J."/>
            <person name="Amann R."/>
            <person name="Jetten M.S.M."/>
            <person name="Mascher T."/>
            <person name="Medema M.H."/>
            <person name="Devos D.P."/>
            <person name="Kaster A.-K."/>
            <person name="Ovreas L."/>
            <person name="Rohde M."/>
            <person name="Galperin M.Y."/>
            <person name="Jogler C."/>
        </authorList>
    </citation>
    <scope>NUCLEOTIDE SEQUENCE [LARGE SCALE GENOMIC DNA]</scope>
    <source>
        <strain evidence="2 3">Pan54</strain>
    </source>
</reference>
<dbReference type="AlphaFoldDB" id="A0A5C5XKY3"/>